<dbReference type="EMBL" id="SNYV01000011">
    <property type="protein sequence ID" value="TDQ79333.1"/>
    <property type="molecule type" value="Genomic_DNA"/>
</dbReference>
<gene>
    <name evidence="1" type="ORF">CLV99_0769</name>
</gene>
<evidence type="ECO:0000313" key="1">
    <source>
        <dbReference type="EMBL" id="TDQ79333.1"/>
    </source>
</evidence>
<protein>
    <submittedName>
        <fullName evidence="1">Uncharacterized protein</fullName>
    </submittedName>
</protein>
<comment type="caution">
    <text evidence="1">The sequence shown here is derived from an EMBL/GenBank/DDBJ whole genome shotgun (WGS) entry which is preliminary data.</text>
</comment>
<accession>A0A4R6WGP5</accession>
<reference evidence="1 2" key="1">
    <citation type="submission" date="2019-03" db="EMBL/GenBank/DDBJ databases">
        <title>Genomic Encyclopedia of Archaeal and Bacterial Type Strains, Phase II (KMG-II): from individual species to whole genera.</title>
        <authorList>
            <person name="Goeker M."/>
        </authorList>
    </citation>
    <scope>NUCLEOTIDE SEQUENCE [LARGE SCALE GENOMIC DNA]</scope>
    <source>
        <strain evidence="1 2">DSM 28353</strain>
    </source>
</reference>
<dbReference type="RefSeq" id="WP_133583134.1">
    <property type="nucleotide sequence ID" value="NZ_SNYV01000011.1"/>
</dbReference>
<proteinExistence type="predicted"/>
<name>A0A4R6WGP5_9SPHI</name>
<dbReference type="Proteomes" id="UP000295292">
    <property type="component" value="Unassembled WGS sequence"/>
</dbReference>
<evidence type="ECO:0000313" key="2">
    <source>
        <dbReference type="Proteomes" id="UP000295292"/>
    </source>
</evidence>
<sequence>MKKYLPVFTADDLTTDEKWATLRKFIENWYDFEIPNTAYSNQLTELEKSFPFTLPPAAERFFTLANQLQSVAHIYPNSGQKTNKFSSIFRDGLAISFLEKHQALSLLLQAEQDIYWAIETADFKEENPKVYSYFLDYESDNGDFERYGAPYPSVTSFVLKHMLTYLNNCSSFGMQIENMDSFKEKLKSSFVNHIIYDGIELFEDENLIAYIDEDIFYEGSFYFRLHLKENRDIESLPEVIIDVLKNRKGGWTSNRFNDFC</sequence>
<dbReference type="AlphaFoldDB" id="A0A4R6WGP5"/>
<dbReference type="OrthoDB" id="789416at2"/>
<organism evidence="1 2">
    <name type="scientific">Sphingobacterium yanglingense</name>
    <dbReference type="NCBI Taxonomy" id="1437280"/>
    <lineage>
        <taxon>Bacteria</taxon>
        <taxon>Pseudomonadati</taxon>
        <taxon>Bacteroidota</taxon>
        <taxon>Sphingobacteriia</taxon>
        <taxon>Sphingobacteriales</taxon>
        <taxon>Sphingobacteriaceae</taxon>
        <taxon>Sphingobacterium</taxon>
    </lineage>
</organism>
<keyword evidence="2" id="KW-1185">Reference proteome</keyword>